<evidence type="ECO:0000313" key="8">
    <source>
        <dbReference type="Proteomes" id="UP000007519"/>
    </source>
</evidence>
<feature type="transmembrane region" description="Helical" evidence="5">
    <location>
        <begin position="209"/>
        <end position="232"/>
    </location>
</feature>
<evidence type="ECO:0000256" key="3">
    <source>
        <dbReference type="ARBA" id="ARBA00022989"/>
    </source>
</evidence>
<keyword evidence="8" id="KW-1185">Reference proteome</keyword>
<feature type="transmembrane region" description="Helical" evidence="5">
    <location>
        <begin position="69"/>
        <end position="96"/>
    </location>
</feature>
<keyword evidence="4 5" id="KW-0472">Membrane</keyword>
<feature type="domain" description="Sodium/calcium exchanger membrane region" evidence="6">
    <location>
        <begin position="6"/>
        <end position="153"/>
    </location>
</feature>
<evidence type="ECO:0000256" key="1">
    <source>
        <dbReference type="ARBA" id="ARBA00004141"/>
    </source>
</evidence>
<dbReference type="InterPro" id="IPR004837">
    <property type="entry name" value="NaCa_Exmemb"/>
</dbReference>
<keyword evidence="2 5" id="KW-0812">Transmembrane</keyword>
<dbReference type="STRING" id="984262.SGRA_2332"/>
<dbReference type="NCBIfam" id="TIGR00367">
    <property type="entry name" value="calcium/sodium antiporter"/>
    <property type="match status" value="1"/>
</dbReference>
<dbReference type="GO" id="GO:0005262">
    <property type="term" value="F:calcium channel activity"/>
    <property type="evidence" value="ECO:0007669"/>
    <property type="project" value="TreeGrafter"/>
</dbReference>
<feature type="transmembrane region" description="Helical" evidence="5">
    <location>
        <begin position="274"/>
        <end position="292"/>
    </location>
</feature>
<reference evidence="7 8" key="1">
    <citation type="journal article" date="2012" name="Stand. Genomic Sci.">
        <title>Complete genome sequencing and analysis of Saprospira grandis str. Lewin, a predatory marine bacterium.</title>
        <authorList>
            <person name="Saw J.H."/>
            <person name="Yuryev A."/>
            <person name="Kanbe M."/>
            <person name="Hou S."/>
            <person name="Young A.G."/>
            <person name="Aizawa S."/>
            <person name="Alam M."/>
        </authorList>
    </citation>
    <scope>NUCLEOTIDE SEQUENCE [LARGE SCALE GENOMIC DNA]</scope>
    <source>
        <strain evidence="7 8">Lewin</strain>
    </source>
</reference>
<comment type="subcellular location">
    <subcellularLocation>
        <location evidence="1">Membrane</location>
        <topology evidence="1">Multi-pass membrane protein</topology>
    </subcellularLocation>
</comment>
<feature type="transmembrane region" description="Helical" evidence="5">
    <location>
        <begin position="239"/>
        <end position="262"/>
    </location>
</feature>
<protein>
    <submittedName>
        <fullName evidence="7">Na+/ca+ antiporter, caca family protein</fullName>
    </submittedName>
</protein>
<dbReference type="PANTHER" id="PTHR10846">
    <property type="entry name" value="SODIUM/POTASSIUM/CALCIUM EXCHANGER"/>
    <property type="match status" value="1"/>
</dbReference>
<name>H6L477_SAPGL</name>
<feature type="transmembrane region" description="Helical" evidence="5">
    <location>
        <begin position="133"/>
        <end position="153"/>
    </location>
</feature>
<dbReference type="eggNOG" id="COG0530">
    <property type="taxonomic scope" value="Bacteria"/>
</dbReference>
<evidence type="ECO:0000256" key="5">
    <source>
        <dbReference type="SAM" id="Phobius"/>
    </source>
</evidence>
<accession>H6L477</accession>
<evidence type="ECO:0000313" key="7">
    <source>
        <dbReference type="EMBL" id="AFC25061.1"/>
    </source>
</evidence>
<evidence type="ECO:0000256" key="4">
    <source>
        <dbReference type="ARBA" id="ARBA00023136"/>
    </source>
</evidence>
<evidence type="ECO:0000256" key="2">
    <source>
        <dbReference type="ARBA" id="ARBA00022692"/>
    </source>
</evidence>
<feature type="transmembrane region" description="Helical" evidence="5">
    <location>
        <begin position="36"/>
        <end position="57"/>
    </location>
</feature>
<dbReference type="PANTHER" id="PTHR10846:SF8">
    <property type="entry name" value="INNER MEMBRANE PROTEIN YRBG"/>
    <property type="match status" value="1"/>
</dbReference>
<feature type="transmembrane region" description="Helical" evidence="5">
    <location>
        <begin position="304"/>
        <end position="322"/>
    </location>
</feature>
<dbReference type="InterPro" id="IPR004481">
    <property type="entry name" value="K/Na/Ca-exchanger"/>
</dbReference>
<feature type="domain" description="Sodium/calcium exchanger membrane region" evidence="6">
    <location>
        <begin position="174"/>
        <end position="321"/>
    </location>
</feature>
<dbReference type="Proteomes" id="UP000007519">
    <property type="component" value="Chromosome"/>
</dbReference>
<feature type="transmembrane region" description="Helical" evidence="5">
    <location>
        <begin position="108"/>
        <end position="127"/>
    </location>
</feature>
<dbReference type="GO" id="GO:0008273">
    <property type="term" value="F:calcium, potassium:sodium antiporter activity"/>
    <property type="evidence" value="ECO:0007669"/>
    <property type="project" value="TreeGrafter"/>
</dbReference>
<dbReference type="EMBL" id="CP002831">
    <property type="protein sequence ID" value="AFC25061.1"/>
    <property type="molecule type" value="Genomic_DNA"/>
</dbReference>
<dbReference type="InterPro" id="IPR044880">
    <property type="entry name" value="NCX_ion-bd_dom_sf"/>
</dbReference>
<dbReference type="GO" id="GO:0005886">
    <property type="term" value="C:plasma membrane"/>
    <property type="evidence" value="ECO:0007669"/>
    <property type="project" value="TreeGrafter"/>
</dbReference>
<dbReference type="Gene3D" id="1.20.1420.30">
    <property type="entry name" value="NCX, central ion-binding region"/>
    <property type="match status" value="1"/>
</dbReference>
<dbReference type="AlphaFoldDB" id="H6L477"/>
<sequence>MDFMTIFFLIIGFVLLIKGADYLVDGASAVAKRFGIPDIIIGLTVVSMGTSAPELVVSVGSAMKGSTGLVFANVIGSNISNTCLILGVAGLIVPLVVQSTTVKYELPLSILIIPLLFILSNDAMLWGAETSTLSRIDGFILLGLFAGFLYYVFRSAKNNPDEVEAIDPLPAWKSAIFIVGGIAGLIVGGDWVVSSAKEIATTFGMTERLVGLTVVAVGTSLPELATSVVAAMKRNSDIAIGNVVGSNIFNVLLVLGTSAAIMPTNYELAINFDLYFLMAVSFVLFAFFFVGTLRKESLYTLDRWEAALLLVAIIGYFAYIIVNDPGVAPVG</sequence>
<evidence type="ECO:0000259" key="6">
    <source>
        <dbReference type="Pfam" id="PF01699"/>
    </source>
</evidence>
<keyword evidence="3 5" id="KW-1133">Transmembrane helix</keyword>
<dbReference type="HOGENOM" id="CLU_007948_0_3_10"/>
<feature type="transmembrane region" description="Helical" evidence="5">
    <location>
        <begin position="6"/>
        <end position="24"/>
    </location>
</feature>
<proteinExistence type="predicted"/>
<gene>
    <name evidence="7" type="primary">yrbG</name>
    <name evidence="7" type="ordered locus">SGRA_2332</name>
</gene>
<organism evidence="7 8">
    <name type="scientific">Saprospira grandis (strain Lewin)</name>
    <dbReference type="NCBI Taxonomy" id="984262"/>
    <lineage>
        <taxon>Bacteria</taxon>
        <taxon>Pseudomonadati</taxon>
        <taxon>Bacteroidota</taxon>
        <taxon>Saprospiria</taxon>
        <taxon>Saprospirales</taxon>
        <taxon>Saprospiraceae</taxon>
        <taxon>Saprospira</taxon>
    </lineage>
</organism>
<dbReference type="Pfam" id="PF01699">
    <property type="entry name" value="Na_Ca_ex"/>
    <property type="match status" value="2"/>
</dbReference>
<dbReference type="KEGG" id="sgn:SGRA_2332"/>
<feature type="transmembrane region" description="Helical" evidence="5">
    <location>
        <begin position="174"/>
        <end position="193"/>
    </location>
</feature>
<dbReference type="GO" id="GO:0006874">
    <property type="term" value="P:intracellular calcium ion homeostasis"/>
    <property type="evidence" value="ECO:0007669"/>
    <property type="project" value="TreeGrafter"/>
</dbReference>
<dbReference type="RefSeq" id="WP_015692676.1">
    <property type="nucleotide sequence ID" value="NC_016940.1"/>
</dbReference>